<organism evidence="8 9">
    <name type="scientific">Haematobacter genomosp. 1</name>
    <dbReference type="NCBI Taxonomy" id="366618"/>
    <lineage>
        <taxon>Bacteria</taxon>
        <taxon>Pseudomonadati</taxon>
        <taxon>Pseudomonadota</taxon>
        <taxon>Alphaproteobacteria</taxon>
        <taxon>Rhodobacterales</taxon>
        <taxon>Paracoccaceae</taxon>
        <taxon>Haematobacter</taxon>
    </lineage>
</organism>
<reference evidence="8 9" key="1">
    <citation type="submission" date="2016-12" db="EMBL/GenBank/DDBJ databases">
        <title>Comparison of Traditional DNA-DNA Hybridization with In Silico Genomic Analysis.</title>
        <authorList>
            <person name="Nicholson A.C."/>
            <person name="Humrighouse B.W."/>
            <person name="Graziano J."/>
            <person name="Lasker B."/>
            <person name="Whitney A.M."/>
            <person name="Mcquiston J.R."/>
        </authorList>
    </citation>
    <scope>NUCLEOTIDE SEQUENCE [LARGE SCALE GENOMIC DNA]</scope>
    <source>
        <strain evidence="8 9">H2240</strain>
    </source>
</reference>
<dbReference type="InterPro" id="IPR010998">
    <property type="entry name" value="Integrase_recombinase_N"/>
</dbReference>
<accession>A0A212ACJ7</accession>
<dbReference type="GO" id="GO:0003677">
    <property type="term" value="F:DNA binding"/>
    <property type="evidence" value="ECO:0007669"/>
    <property type="project" value="UniProtKB-UniRule"/>
</dbReference>
<evidence type="ECO:0000259" key="7">
    <source>
        <dbReference type="PROSITE" id="PS51900"/>
    </source>
</evidence>
<dbReference type="InterPro" id="IPR053876">
    <property type="entry name" value="Phage_int_M"/>
</dbReference>
<dbReference type="InterPro" id="IPR011010">
    <property type="entry name" value="DNA_brk_join_enz"/>
</dbReference>
<keyword evidence="9" id="KW-1185">Reference proteome</keyword>
<dbReference type="GO" id="GO:0006310">
    <property type="term" value="P:DNA recombination"/>
    <property type="evidence" value="ECO:0007669"/>
    <property type="project" value="UniProtKB-KW"/>
</dbReference>
<dbReference type="Pfam" id="PF13356">
    <property type="entry name" value="Arm-DNA-bind_3"/>
    <property type="match status" value="1"/>
</dbReference>
<evidence type="ECO:0000313" key="9">
    <source>
        <dbReference type="Proteomes" id="UP000196878"/>
    </source>
</evidence>
<dbReference type="Proteomes" id="UP000196878">
    <property type="component" value="Unassembled WGS sequence"/>
</dbReference>
<dbReference type="Gene3D" id="1.10.150.130">
    <property type="match status" value="1"/>
</dbReference>
<feature type="domain" description="Tyr recombinase" evidence="6">
    <location>
        <begin position="225"/>
        <end position="401"/>
    </location>
</feature>
<dbReference type="InterPro" id="IPR044068">
    <property type="entry name" value="CB"/>
</dbReference>
<dbReference type="PANTHER" id="PTHR30629:SF2">
    <property type="entry name" value="PROPHAGE INTEGRASE INTS-RELATED"/>
    <property type="match status" value="1"/>
</dbReference>
<dbReference type="PROSITE" id="PS51900">
    <property type="entry name" value="CB"/>
    <property type="match status" value="1"/>
</dbReference>
<dbReference type="InterPro" id="IPR013762">
    <property type="entry name" value="Integrase-like_cat_sf"/>
</dbReference>
<dbReference type="AlphaFoldDB" id="A0A212ACJ7"/>
<evidence type="ECO:0000256" key="1">
    <source>
        <dbReference type="ARBA" id="ARBA00008857"/>
    </source>
</evidence>
<dbReference type="InterPro" id="IPR050808">
    <property type="entry name" value="Phage_Integrase"/>
</dbReference>
<dbReference type="SUPFAM" id="SSF56349">
    <property type="entry name" value="DNA breaking-rejoining enzymes"/>
    <property type="match status" value="1"/>
</dbReference>
<dbReference type="OrthoDB" id="9795573at2"/>
<protein>
    <submittedName>
        <fullName evidence="8">Integrase</fullName>
    </submittedName>
</protein>
<evidence type="ECO:0000259" key="6">
    <source>
        <dbReference type="PROSITE" id="PS51898"/>
    </source>
</evidence>
<keyword evidence="4" id="KW-0233">DNA recombination</keyword>
<dbReference type="Gene3D" id="3.30.160.390">
    <property type="entry name" value="Integrase, DNA-binding domain"/>
    <property type="match status" value="1"/>
</dbReference>
<dbReference type="CDD" id="cd00801">
    <property type="entry name" value="INT_P4_C"/>
    <property type="match status" value="1"/>
</dbReference>
<keyword evidence="2" id="KW-0229">DNA integration</keyword>
<comment type="caution">
    <text evidence="8">The sequence shown here is derived from an EMBL/GenBank/DDBJ whole genome shotgun (WGS) entry which is preliminary data.</text>
</comment>
<dbReference type="Pfam" id="PF00589">
    <property type="entry name" value="Phage_integrase"/>
    <property type="match status" value="1"/>
</dbReference>
<dbReference type="InterPro" id="IPR025166">
    <property type="entry name" value="Integrase_DNA_bind_dom"/>
</dbReference>
<dbReference type="Gene3D" id="1.10.443.10">
    <property type="entry name" value="Intergrase catalytic core"/>
    <property type="match status" value="1"/>
</dbReference>
<dbReference type="InterPro" id="IPR002104">
    <property type="entry name" value="Integrase_catalytic"/>
</dbReference>
<evidence type="ECO:0000313" key="8">
    <source>
        <dbReference type="EMBL" id="OWJ78581.1"/>
    </source>
</evidence>
<evidence type="ECO:0000256" key="4">
    <source>
        <dbReference type="ARBA" id="ARBA00023172"/>
    </source>
</evidence>
<evidence type="ECO:0000256" key="5">
    <source>
        <dbReference type="PROSITE-ProRule" id="PRU01248"/>
    </source>
</evidence>
<dbReference type="Pfam" id="PF22022">
    <property type="entry name" value="Phage_int_M"/>
    <property type="match status" value="1"/>
</dbReference>
<evidence type="ECO:0000256" key="2">
    <source>
        <dbReference type="ARBA" id="ARBA00022908"/>
    </source>
</evidence>
<dbReference type="PROSITE" id="PS51898">
    <property type="entry name" value="TYR_RECOMBINASE"/>
    <property type="match status" value="1"/>
</dbReference>
<feature type="domain" description="Core-binding (CB)" evidence="7">
    <location>
        <begin position="119"/>
        <end position="200"/>
    </location>
</feature>
<evidence type="ECO:0000256" key="3">
    <source>
        <dbReference type="ARBA" id="ARBA00023125"/>
    </source>
</evidence>
<dbReference type="PANTHER" id="PTHR30629">
    <property type="entry name" value="PROPHAGE INTEGRASE"/>
    <property type="match status" value="1"/>
</dbReference>
<keyword evidence="3 5" id="KW-0238">DNA-binding</keyword>
<dbReference type="InterPro" id="IPR038488">
    <property type="entry name" value="Integrase_DNA-bd_sf"/>
</dbReference>
<name>A0A212ACJ7_9RHOB</name>
<proteinExistence type="inferred from homology"/>
<sequence>MFRYRSSCSAPYWGKHRGKILAPHLTRRPEKALTAQAVKNATEPGKYFDGHGLYLRVDPNGSRFWVQRITIRGKRCELGLGSPALVSLAEARSAALDNRKLARSGGDPLQVKREAAAVLTFEEAARKVHEMHKPTWRNPKHAAQFITTLETYAFPKLGKLKVADVSSADVLAVLTPIWTTKAETARRVRQRIGTVMKWAVAQGWRNDNPAENIGQALPKTDPTKANRKALAHSDVAACLDVVKGSGAGRSTKLALEFLVLTAARSGEARGALWSEIDRKTKVWEIPAARMKMKKPHRVPLSPRALAILDEAEALRDGSALVFPGTKQGRPLSDMTLSKLVKELGFEADVHGFRTSFRTWAQERTNFPREVAEAALAHLSGDAVERAYARSDVFEKRRKMMDAWAGYLAEKPANVVRIG</sequence>
<comment type="similarity">
    <text evidence="1">Belongs to the 'phage' integrase family.</text>
</comment>
<gene>
    <name evidence="8" type="ORF">CDV49_09195</name>
</gene>
<dbReference type="EMBL" id="NIPW01000011">
    <property type="protein sequence ID" value="OWJ78581.1"/>
    <property type="molecule type" value="Genomic_DNA"/>
</dbReference>
<dbReference type="GO" id="GO:0015074">
    <property type="term" value="P:DNA integration"/>
    <property type="evidence" value="ECO:0007669"/>
    <property type="project" value="UniProtKB-KW"/>
</dbReference>